<evidence type="ECO:0000256" key="1">
    <source>
        <dbReference type="ARBA" id="ARBA00006534"/>
    </source>
</evidence>
<evidence type="ECO:0000313" key="5">
    <source>
        <dbReference type="EMBL" id="KIC57893.1"/>
    </source>
</evidence>
<keyword evidence="3" id="KW-0378">Hydrolase</keyword>
<dbReference type="RefSeq" id="WP_039415043.1">
    <property type="nucleotide sequence ID" value="NZ_JWSZ01000010.1"/>
</dbReference>
<evidence type="ECO:0000313" key="6">
    <source>
        <dbReference type="Proteomes" id="UP000031202"/>
    </source>
</evidence>
<keyword evidence="4" id="KW-0720">Serine protease</keyword>
<dbReference type="InterPro" id="IPR005320">
    <property type="entry name" value="Peptidase_S51"/>
</dbReference>
<keyword evidence="2" id="KW-0645">Protease</keyword>
<comment type="caution">
    <text evidence="5">The sequence shown here is derived from an EMBL/GenBank/DDBJ whole genome shotgun (WGS) entry which is preliminary data.</text>
</comment>
<dbReference type="SUPFAM" id="SSF52317">
    <property type="entry name" value="Class I glutamine amidotransferase-like"/>
    <property type="match status" value="1"/>
</dbReference>
<comment type="similarity">
    <text evidence="1">Belongs to the peptidase S51 family.</text>
</comment>
<dbReference type="Proteomes" id="UP000031202">
    <property type="component" value="Unassembled WGS sequence"/>
</dbReference>
<protein>
    <submittedName>
        <fullName evidence="5">Peptidase S51</fullName>
    </submittedName>
</protein>
<gene>
    <name evidence="5" type="ORF">RM52_07315</name>
</gene>
<evidence type="ECO:0000256" key="2">
    <source>
        <dbReference type="ARBA" id="ARBA00022670"/>
    </source>
</evidence>
<name>A0A0B4DUH5_9MICO</name>
<organism evidence="5 6">
    <name type="scientific">Microbacterium hominis</name>
    <dbReference type="NCBI Taxonomy" id="162426"/>
    <lineage>
        <taxon>Bacteria</taxon>
        <taxon>Bacillati</taxon>
        <taxon>Actinomycetota</taxon>
        <taxon>Actinomycetes</taxon>
        <taxon>Micrococcales</taxon>
        <taxon>Microbacteriaceae</taxon>
        <taxon>Microbacterium</taxon>
    </lineage>
</organism>
<dbReference type="InterPro" id="IPR029062">
    <property type="entry name" value="Class_I_gatase-like"/>
</dbReference>
<reference evidence="5 6" key="1">
    <citation type="submission" date="2014-12" db="EMBL/GenBank/DDBJ databases">
        <title>Genome sequencing of Microbacterium hominis TPW29.</title>
        <authorList>
            <person name="Tan P.W."/>
            <person name="Chan K.-G."/>
        </authorList>
    </citation>
    <scope>NUCLEOTIDE SEQUENCE [LARGE SCALE GENOMIC DNA]</scope>
    <source>
        <strain evidence="5 6">TPW29</strain>
    </source>
</reference>
<dbReference type="AlphaFoldDB" id="A0A0B4DUH5"/>
<proteinExistence type="inferred from homology"/>
<dbReference type="Gene3D" id="3.40.50.880">
    <property type="match status" value="1"/>
</dbReference>
<evidence type="ECO:0000256" key="4">
    <source>
        <dbReference type="ARBA" id="ARBA00022825"/>
    </source>
</evidence>
<evidence type="ECO:0000256" key="3">
    <source>
        <dbReference type="ARBA" id="ARBA00022801"/>
    </source>
</evidence>
<dbReference type="Pfam" id="PF03575">
    <property type="entry name" value="Peptidase_S51"/>
    <property type="match status" value="1"/>
</dbReference>
<accession>A0A0B4DUH5</accession>
<sequence>MKLLLTSGGVTNDSIRAALEDLLGKPIADSSALFIPTAQWGQPLCSPETVFRSTAGRWPGGLHSPVELGWRSVGVLELTALPTIAPERWMPWVREADVLLVDGGEAVYLAEWIRTSGLADLLPELHETVWVGISAGSMALTPRIGPEFVDRHPGGTDETLGLVDFSIFPHLDYPGWTGNTTAAAHRWAEGIGGRAYAIDDQTAIRVVDGEVDVISEGHWELLNA</sequence>
<dbReference type="GO" id="GO:0008236">
    <property type="term" value="F:serine-type peptidase activity"/>
    <property type="evidence" value="ECO:0007669"/>
    <property type="project" value="UniProtKB-KW"/>
</dbReference>
<dbReference type="EMBL" id="JWSZ01000010">
    <property type="protein sequence ID" value="KIC57893.1"/>
    <property type="molecule type" value="Genomic_DNA"/>
</dbReference>
<dbReference type="GO" id="GO:0006508">
    <property type="term" value="P:proteolysis"/>
    <property type="evidence" value="ECO:0007669"/>
    <property type="project" value="UniProtKB-KW"/>
</dbReference>